<accession>A0A0G0MEZ4</accession>
<feature type="transmembrane region" description="Helical" evidence="3">
    <location>
        <begin position="152"/>
        <end position="168"/>
    </location>
</feature>
<gene>
    <name evidence="5" type="ORF">UT24_C0031G0005</name>
</gene>
<evidence type="ECO:0000313" key="5">
    <source>
        <dbReference type="EMBL" id="KKQ98920.1"/>
    </source>
</evidence>
<sequence length="574" mass="66127">MIQNFFSSLTTKKAILIIVVLGAVVFFNGLFNNFVGDDEGQILNNTPVHSSKNIPKFFFGSTFYNSGTQKLTGVYYKPILNTVFSLTYSLVGPSAFSFHLFQISLHILNACLLFLLFKHFFKVPLALVLSLIFLVHPINSEAVFYISNTQEPLFFLFGILALYLLTKAKSIRDLIWVSLLLFFSLLSKETGALFFAVAIIFAFVFNRKYFLSLLGFLTPLVSLYFLLRINAIGIFTKPLNAPIAAIDLTDRLLNIPAILFFYLKTFVFPLNLASSYHWVVRQISFNQFFLPLTIVLLFAILLVFFAYTLFKRNKERCFESYLFFYAWFILGIFIHLQILPLDASVAERWFYFPIVGLLGMAGVYLETFLSKVNIERFLTISMIIILLLSARTFIRSFDWRDQLTLSTHDIKVSKEAYNLENGISYALIKQGRLIEAKTHAEKSIELYPYFTNYNNLGLINFGLGNYQEAKEAYLNALKFGDYYLIYENLSALVLVYGDANENILFIRSAIKKFPQNSRMWLYLAILQYRQNNIDAAKESIQKAYYYGKGPDIEYVYEKIMNNQPLDIKFDTTPG</sequence>
<feature type="transmembrane region" description="Helical" evidence="3">
    <location>
        <begin position="14"/>
        <end position="31"/>
    </location>
</feature>
<dbReference type="Pfam" id="PF13181">
    <property type="entry name" value="TPR_8"/>
    <property type="match status" value="1"/>
</dbReference>
<feature type="transmembrane region" description="Helical" evidence="3">
    <location>
        <begin position="209"/>
        <end position="227"/>
    </location>
</feature>
<feature type="transmembrane region" description="Helical" evidence="3">
    <location>
        <begin position="124"/>
        <end position="146"/>
    </location>
</feature>
<dbReference type="EMBL" id="LBWB01000031">
    <property type="protein sequence ID" value="KKQ98920.1"/>
    <property type="molecule type" value="Genomic_DNA"/>
</dbReference>
<dbReference type="InterPro" id="IPR011990">
    <property type="entry name" value="TPR-like_helical_dom_sf"/>
</dbReference>
<dbReference type="SMART" id="SM00028">
    <property type="entry name" value="TPR"/>
    <property type="match status" value="3"/>
</dbReference>
<comment type="caution">
    <text evidence="5">The sequence shown here is derived from an EMBL/GenBank/DDBJ whole genome shotgun (WGS) entry which is preliminary data.</text>
</comment>
<evidence type="ECO:0000256" key="3">
    <source>
        <dbReference type="SAM" id="Phobius"/>
    </source>
</evidence>
<proteinExistence type="predicted"/>
<dbReference type="Gene3D" id="1.25.40.10">
    <property type="entry name" value="Tetratricopeptide repeat domain"/>
    <property type="match status" value="1"/>
</dbReference>
<protein>
    <recommendedName>
        <fullName evidence="4">Glycosyltransferase RgtA/B/C/D-like domain-containing protein</fullName>
    </recommendedName>
</protein>
<keyword evidence="3" id="KW-1133">Transmembrane helix</keyword>
<dbReference type="STRING" id="1618574.UT24_C0031G0005"/>
<feature type="transmembrane region" description="Helical" evidence="3">
    <location>
        <begin position="322"/>
        <end position="343"/>
    </location>
</feature>
<evidence type="ECO:0000313" key="6">
    <source>
        <dbReference type="Proteomes" id="UP000033881"/>
    </source>
</evidence>
<evidence type="ECO:0000256" key="1">
    <source>
        <dbReference type="ARBA" id="ARBA00022737"/>
    </source>
</evidence>
<reference evidence="5 6" key="1">
    <citation type="journal article" date="2015" name="Nature">
        <title>rRNA introns, odd ribosomes, and small enigmatic genomes across a large radiation of phyla.</title>
        <authorList>
            <person name="Brown C.T."/>
            <person name="Hug L.A."/>
            <person name="Thomas B.C."/>
            <person name="Sharon I."/>
            <person name="Castelle C.J."/>
            <person name="Singh A."/>
            <person name="Wilkins M.J."/>
            <person name="Williams K.H."/>
            <person name="Banfield J.F."/>
        </authorList>
    </citation>
    <scope>NUCLEOTIDE SEQUENCE [LARGE SCALE GENOMIC DNA]</scope>
</reference>
<keyword evidence="2" id="KW-0802">TPR repeat</keyword>
<keyword evidence="3" id="KW-0812">Transmembrane</keyword>
<feature type="domain" description="Glycosyltransferase RgtA/B/C/D-like" evidence="4">
    <location>
        <begin position="81"/>
        <end position="224"/>
    </location>
</feature>
<dbReference type="InterPro" id="IPR052346">
    <property type="entry name" value="O-mannosyl-transferase_TMTC"/>
</dbReference>
<dbReference type="AlphaFoldDB" id="A0A0G0MEZ4"/>
<feature type="transmembrane region" description="Helical" evidence="3">
    <location>
        <begin position="349"/>
        <end position="365"/>
    </location>
</feature>
<keyword evidence="3" id="KW-0472">Membrane</keyword>
<dbReference type="PANTHER" id="PTHR44227">
    <property type="match status" value="1"/>
</dbReference>
<feature type="transmembrane region" description="Helical" evidence="3">
    <location>
        <begin position="175"/>
        <end position="203"/>
    </location>
</feature>
<feature type="transmembrane region" description="Helical" evidence="3">
    <location>
        <begin position="288"/>
        <end position="310"/>
    </location>
</feature>
<feature type="transmembrane region" description="Helical" evidence="3">
    <location>
        <begin position="96"/>
        <end position="117"/>
    </location>
</feature>
<evidence type="ECO:0000256" key="2">
    <source>
        <dbReference type="ARBA" id="ARBA00022803"/>
    </source>
</evidence>
<organism evidence="5 6">
    <name type="scientific">Candidatus Woesebacteria bacterium GW2011_GWB1_39_12</name>
    <dbReference type="NCBI Taxonomy" id="1618574"/>
    <lineage>
        <taxon>Bacteria</taxon>
        <taxon>Candidatus Woeseibacteriota</taxon>
    </lineage>
</organism>
<dbReference type="Proteomes" id="UP000033881">
    <property type="component" value="Unassembled WGS sequence"/>
</dbReference>
<feature type="transmembrane region" description="Helical" evidence="3">
    <location>
        <begin position="377"/>
        <end position="394"/>
    </location>
</feature>
<feature type="transmembrane region" description="Helical" evidence="3">
    <location>
        <begin position="248"/>
        <end position="268"/>
    </location>
</feature>
<dbReference type="InterPro" id="IPR038731">
    <property type="entry name" value="RgtA/B/C-like"/>
</dbReference>
<keyword evidence="1" id="KW-0677">Repeat</keyword>
<dbReference type="Pfam" id="PF13231">
    <property type="entry name" value="PMT_2"/>
    <property type="match status" value="1"/>
</dbReference>
<dbReference type="SUPFAM" id="SSF48452">
    <property type="entry name" value="TPR-like"/>
    <property type="match status" value="1"/>
</dbReference>
<dbReference type="PANTHER" id="PTHR44227:SF3">
    <property type="entry name" value="PROTEIN O-MANNOSYL-TRANSFERASE TMTC4"/>
    <property type="match status" value="1"/>
</dbReference>
<evidence type="ECO:0000259" key="4">
    <source>
        <dbReference type="Pfam" id="PF13231"/>
    </source>
</evidence>
<name>A0A0G0MEZ4_9BACT</name>
<dbReference type="InterPro" id="IPR019734">
    <property type="entry name" value="TPR_rpt"/>
</dbReference>